<dbReference type="InterPro" id="IPR019888">
    <property type="entry name" value="Tscrpt_reg_AsnC-like"/>
</dbReference>
<keyword evidence="1" id="KW-0805">Transcription regulation</keyword>
<evidence type="ECO:0000259" key="4">
    <source>
        <dbReference type="PROSITE" id="PS50956"/>
    </source>
</evidence>
<dbReference type="SMART" id="SM00344">
    <property type="entry name" value="HTH_ASNC"/>
    <property type="match status" value="1"/>
</dbReference>
<dbReference type="InterPro" id="IPR011991">
    <property type="entry name" value="ArsR-like_HTH"/>
</dbReference>
<dbReference type="InterPro" id="IPR000485">
    <property type="entry name" value="AsnC-type_HTH_dom"/>
</dbReference>
<sequence length="158" mass="18208">MKIDEIDINILSQLQKDSRLSIRELSKRINLSPPSVTERVRRLEENGIIEGYTIKINKKKLGLSIECIIKVTMRNGEYERFKRFIADYPGSEFCYRVAGDACFIVKLSVSRLEDIEKFINSISSFAVTSTSIVFSEVKIEENLNCFLDRGLQFGEDKR</sequence>
<dbReference type="PROSITE" id="PS00519">
    <property type="entry name" value="HTH_ASNC_1"/>
    <property type="match status" value="1"/>
</dbReference>
<dbReference type="AlphaFoldDB" id="A0A0L6Z6E9"/>
<proteinExistence type="predicted"/>
<dbReference type="InterPro" id="IPR019887">
    <property type="entry name" value="Tscrpt_reg_AsnC/Lrp_C"/>
</dbReference>
<dbReference type="PATRIC" id="fig|1121318.3.peg.3431"/>
<comment type="caution">
    <text evidence="5">The sequence shown here is derived from an EMBL/GenBank/DDBJ whole genome shotgun (WGS) entry which is preliminary data.</text>
</comment>
<dbReference type="SUPFAM" id="SSF46785">
    <property type="entry name" value="Winged helix' DNA-binding domain"/>
    <property type="match status" value="1"/>
</dbReference>
<dbReference type="InterPro" id="IPR019885">
    <property type="entry name" value="Tscrpt_reg_HTH_AsnC-type_CS"/>
</dbReference>
<dbReference type="PRINTS" id="PR00033">
    <property type="entry name" value="HTHASNC"/>
</dbReference>
<dbReference type="Pfam" id="PF13412">
    <property type="entry name" value="HTH_24"/>
    <property type="match status" value="1"/>
</dbReference>
<dbReference type="InterPro" id="IPR011008">
    <property type="entry name" value="Dimeric_a/b-barrel"/>
</dbReference>
<dbReference type="Pfam" id="PF01037">
    <property type="entry name" value="AsnC_trans_reg"/>
    <property type="match status" value="1"/>
</dbReference>
<dbReference type="SUPFAM" id="SSF54909">
    <property type="entry name" value="Dimeric alpha+beta barrel"/>
    <property type="match status" value="1"/>
</dbReference>
<keyword evidence="6" id="KW-1185">Reference proteome</keyword>
<dbReference type="InterPro" id="IPR036390">
    <property type="entry name" value="WH_DNA-bd_sf"/>
</dbReference>
<dbReference type="FunFam" id="1.10.10.10:FF:000186">
    <property type="entry name" value="AsnC family transcriptional regulator"/>
    <property type="match status" value="1"/>
</dbReference>
<evidence type="ECO:0000313" key="5">
    <source>
        <dbReference type="EMBL" id="KOA18531.1"/>
    </source>
</evidence>
<dbReference type="GO" id="GO:0043565">
    <property type="term" value="F:sequence-specific DNA binding"/>
    <property type="evidence" value="ECO:0007669"/>
    <property type="project" value="InterPro"/>
</dbReference>
<dbReference type="STRING" id="36844.SAMN04488501_10147"/>
<evidence type="ECO:0000313" key="6">
    <source>
        <dbReference type="Proteomes" id="UP000037043"/>
    </source>
</evidence>
<dbReference type="GO" id="GO:0005829">
    <property type="term" value="C:cytosol"/>
    <property type="evidence" value="ECO:0007669"/>
    <property type="project" value="TreeGrafter"/>
</dbReference>
<dbReference type="EMBL" id="LHUR01000042">
    <property type="protein sequence ID" value="KOA18531.1"/>
    <property type="molecule type" value="Genomic_DNA"/>
</dbReference>
<accession>A0A0L6Z6E9</accession>
<dbReference type="PANTHER" id="PTHR30154">
    <property type="entry name" value="LEUCINE-RESPONSIVE REGULATORY PROTEIN"/>
    <property type="match status" value="1"/>
</dbReference>
<dbReference type="GO" id="GO:0043200">
    <property type="term" value="P:response to amino acid"/>
    <property type="evidence" value="ECO:0007669"/>
    <property type="project" value="TreeGrafter"/>
</dbReference>
<keyword evidence="2" id="KW-0238">DNA-binding</keyword>
<dbReference type="Gene3D" id="1.10.10.10">
    <property type="entry name" value="Winged helix-like DNA-binding domain superfamily/Winged helix DNA-binding domain"/>
    <property type="match status" value="1"/>
</dbReference>
<dbReference type="InterPro" id="IPR036388">
    <property type="entry name" value="WH-like_DNA-bd_sf"/>
</dbReference>
<dbReference type="Proteomes" id="UP000037043">
    <property type="component" value="Unassembled WGS sequence"/>
</dbReference>
<reference evidence="6" key="1">
    <citation type="submission" date="2015-08" db="EMBL/GenBank/DDBJ databases">
        <title>Genome sequence of the strict anaerobe Clostridium homopropionicum LuHBu1 (DSM 5847T).</title>
        <authorList>
            <person name="Poehlein A."/>
            <person name="Beck M."/>
            <person name="Schiel-Bengelsdorf B."/>
            <person name="Bengelsdorf F.R."/>
            <person name="Daniel R."/>
            <person name="Duerre P."/>
        </authorList>
    </citation>
    <scope>NUCLEOTIDE SEQUENCE [LARGE SCALE GENOMIC DNA]</scope>
    <source>
        <strain evidence="6">DSM 5847</strain>
    </source>
</reference>
<dbReference type="PROSITE" id="PS50956">
    <property type="entry name" value="HTH_ASNC_2"/>
    <property type="match status" value="1"/>
</dbReference>
<name>A0A0L6Z6E9_9CLOT</name>
<dbReference type="PANTHER" id="PTHR30154:SF53">
    <property type="entry name" value="HTH-TYPE TRANSCRIPTIONAL REGULATOR LRPC"/>
    <property type="match status" value="1"/>
</dbReference>
<protein>
    <submittedName>
        <fullName evidence="5">HTH-type transcriptional regulator LrpC</fullName>
    </submittedName>
</protein>
<evidence type="ECO:0000256" key="2">
    <source>
        <dbReference type="ARBA" id="ARBA00023125"/>
    </source>
</evidence>
<feature type="domain" description="HTH asnC-type" evidence="4">
    <location>
        <begin position="3"/>
        <end position="64"/>
    </location>
</feature>
<dbReference type="CDD" id="cd00090">
    <property type="entry name" value="HTH_ARSR"/>
    <property type="match status" value="1"/>
</dbReference>
<dbReference type="RefSeq" id="WP_052222867.1">
    <property type="nucleotide sequence ID" value="NZ_LHUR01000042.1"/>
</dbReference>
<organism evidence="5 6">
    <name type="scientific">Clostridium homopropionicum DSM 5847</name>
    <dbReference type="NCBI Taxonomy" id="1121318"/>
    <lineage>
        <taxon>Bacteria</taxon>
        <taxon>Bacillati</taxon>
        <taxon>Bacillota</taxon>
        <taxon>Clostridia</taxon>
        <taxon>Eubacteriales</taxon>
        <taxon>Clostridiaceae</taxon>
        <taxon>Clostridium</taxon>
    </lineage>
</organism>
<evidence type="ECO:0000256" key="1">
    <source>
        <dbReference type="ARBA" id="ARBA00023015"/>
    </source>
</evidence>
<evidence type="ECO:0000256" key="3">
    <source>
        <dbReference type="ARBA" id="ARBA00023163"/>
    </source>
</evidence>
<dbReference type="Gene3D" id="3.30.70.920">
    <property type="match status" value="1"/>
</dbReference>
<gene>
    <name evidence="5" type="primary">lrpC_2</name>
    <name evidence="5" type="ORF">CLHOM_34330</name>
</gene>
<keyword evidence="3" id="KW-0804">Transcription</keyword>